<evidence type="ECO:0000256" key="3">
    <source>
        <dbReference type="ARBA" id="ARBA00022833"/>
    </source>
</evidence>
<evidence type="ECO:0000259" key="7">
    <source>
        <dbReference type="SMART" id="SM00829"/>
    </source>
</evidence>
<dbReference type="Pfam" id="PF08240">
    <property type="entry name" value="ADH_N"/>
    <property type="match status" value="1"/>
</dbReference>
<dbReference type="GO" id="GO:0008270">
    <property type="term" value="F:zinc ion binding"/>
    <property type="evidence" value="ECO:0007669"/>
    <property type="project" value="InterPro"/>
</dbReference>
<dbReference type="GO" id="GO:0005829">
    <property type="term" value="C:cytosol"/>
    <property type="evidence" value="ECO:0007669"/>
    <property type="project" value="TreeGrafter"/>
</dbReference>
<evidence type="ECO:0000313" key="8">
    <source>
        <dbReference type="EMBL" id="AMB88072.1"/>
    </source>
</evidence>
<feature type="domain" description="Enoyl reductase (ER)" evidence="7">
    <location>
        <begin position="19"/>
        <end position="367"/>
    </location>
</feature>
<dbReference type="AlphaFoldDB" id="A0A0X1T805"/>
<dbReference type="EMBL" id="CP014135">
    <property type="protein sequence ID" value="AMB88072.1"/>
    <property type="molecule type" value="Genomic_DNA"/>
</dbReference>
<dbReference type="Gene3D" id="3.90.180.10">
    <property type="entry name" value="Medium-chain alcohol dehydrogenases, catalytic domain"/>
    <property type="match status" value="1"/>
</dbReference>
<dbReference type="RefSeq" id="WP_017134294.1">
    <property type="nucleotide sequence ID" value="NZ_CP014135.1"/>
</dbReference>
<dbReference type="SUPFAM" id="SSF51735">
    <property type="entry name" value="NAD(P)-binding Rossmann-fold domains"/>
    <property type="match status" value="1"/>
</dbReference>
<dbReference type="PANTHER" id="PTHR43880:SF12">
    <property type="entry name" value="ALCOHOL DEHYDROGENASE CLASS-3"/>
    <property type="match status" value="1"/>
</dbReference>
<dbReference type="SUPFAM" id="SSF50129">
    <property type="entry name" value="GroES-like"/>
    <property type="match status" value="1"/>
</dbReference>
<dbReference type="PANTHER" id="PTHR43880">
    <property type="entry name" value="ALCOHOL DEHYDROGENASE"/>
    <property type="match status" value="1"/>
</dbReference>
<dbReference type="SMART" id="SM00829">
    <property type="entry name" value="PKS_ER"/>
    <property type="match status" value="1"/>
</dbReference>
<accession>A0A0X1T805</accession>
<protein>
    <submittedName>
        <fullName evidence="8">Alcohol dehydrogenase</fullName>
    </submittedName>
</protein>
<evidence type="ECO:0000313" key="9">
    <source>
        <dbReference type="Proteomes" id="UP000063229"/>
    </source>
</evidence>
<comment type="similarity">
    <text evidence="6">Belongs to the zinc-containing alcohol dehydrogenase family.</text>
</comment>
<keyword evidence="5" id="KW-0520">NAD</keyword>
<dbReference type="KEGG" id="pagb:AWM79_23460"/>
<dbReference type="InterPro" id="IPR002328">
    <property type="entry name" value="ADH_Zn_CS"/>
</dbReference>
<sequence>MHIAADRRAVTVAVARTPGQPFTIETAYLRAPRSDEVLVKVVAVGMCHTDLIVRDQHYPVPLPAVLGHEGSGVVEAIGPNVKNLKVGDHVVLTYGACGHCAPCVSGHETYCKSFYEHNFGGAGPDGDIALQSEDGEPLHDHFFTQSSFSTYALARERNAIKVPVEAPLALLGPLGCGIQTGAGAVINSLKVRPGSSFVSYGAGAVGLSAVMAARIAGATTIIAVDVVPSRLELAIELGATHTINSREVELIDSVREITGGGADFALESTGRPEVLEASIEALGGMGTLGIVGAPKLGTKASFDINSLILGGRTIRGIVEGDSVPQIFIPQLVELYQQGRFPFDRLVKFYSFEQINQAAEDSTKGITLKPILQIAEID</sequence>
<dbReference type="InterPro" id="IPR036291">
    <property type="entry name" value="NAD(P)-bd_dom_sf"/>
</dbReference>
<dbReference type="InterPro" id="IPR020843">
    <property type="entry name" value="ER"/>
</dbReference>
<keyword evidence="3 6" id="KW-0862">Zinc</keyword>
<dbReference type="PROSITE" id="PS00059">
    <property type="entry name" value="ADH_ZINC"/>
    <property type="match status" value="1"/>
</dbReference>
<proteinExistence type="inferred from homology"/>
<dbReference type="STRING" id="46677.AWM79_23460"/>
<evidence type="ECO:0000256" key="4">
    <source>
        <dbReference type="ARBA" id="ARBA00023002"/>
    </source>
</evidence>
<reference evidence="9" key="1">
    <citation type="submission" date="2016-01" db="EMBL/GenBank/DDBJ databases">
        <authorList>
            <person name="Storey N.H."/>
            <person name="Neuman B.W."/>
        </authorList>
    </citation>
    <scope>NUCLEOTIDE SEQUENCE [LARGE SCALE GENOMIC DNA]</scope>
    <source>
        <strain evidence="9">NCPPB 2472</strain>
    </source>
</reference>
<organism evidence="8 9">
    <name type="scientific">Pseudomonas agarici</name>
    <dbReference type="NCBI Taxonomy" id="46677"/>
    <lineage>
        <taxon>Bacteria</taxon>
        <taxon>Pseudomonadati</taxon>
        <taxon>Pseudomonadota</taxon>
        <taxon>Gammaproteobacteria</taxon>
        <taxon>Pseudomonadales</taxon>
        <taxon>Pseudomonadaceae</taxon>
        <taxon>Pseudomonas</taxon>
    </lineage>
</organism>
<dbReference type="GO" id="GO:0046294">
    <property type="term" value="P:formaldehyde catabolic process"/>
    <property type="evidence" value="ECO:0007669"/>
    <property type="project" value="TreeGrafter"/>
</dbReference>
<keyword evidence="2 6" id="KW-0479">Metal-binding</keyword>
<evidence type="ECO:0000256" key="6">
    <source>
        <dbReference type="RuleBase" id="RU361277"/>
    </source>
</evidence>
<evidence type="ECO:0000256" key="5">
    <source>
        <dbReference type="ARBA" id="ARBA00023027"/>
    </source>
</evidence>
<keyword evidence="9" id="KW-1185">Reference proteome</keyword>
<dbReference type="InterPro" id="IPR011032">
    <property type="entry name" value="GroES-like_sf"/>
</dbReference>
<evidence type="ECO:0000256" key="1">
    <source>
        <dbReference type="ARBA" id="ARBA00001947"/>
    </source>
</evidence>
<comment type="cofactor">
    <cofactor evidence="1 6">
        <name>Zn(2+)</name>
        <dbReference type="ChEBI" id="CHEBI:29105"/>
    </cofactor>
</comment>
<dbReference type="FunFam" id="3.40.50.720:FF:000003">
    <property type="entry name" value="S-(hydroxymethyl)glutathione dehydrogenase"/>
    <property type="match status" value="1"/>
</dbReference>
<dbReference type="CDD" id="cd08278">
    <property type="entry name" value="benzyl_alcohol_DH"/>
    <property type="match status" value="1"/>
</dbReference>
<dbReference type="Pfam" id="PF00107">
    <property type="entry name" value="ADH_zinc_N"/>
    <property type="match status" value="1"/>
</dbReference>
<evidence type="ECO:0000256" key="2">
    <source>
        <dbReference type="ARBA" id="ARBA00022723"/>
    </source>
</evidence>
<dbReference type="InterPro" id="IPR013154">
    <property type="entry name" value="ADH-like_N"/>
</dbReference>
<dbReference type="GO" id="GO:0051903">
    <property type="term" value="F:S-(hydroxymethyl)glutathione dehydrogenase [NAD(P)+] activity"/>
    <property type="evidence" value="ECO:0007669"/>
    <property type="project" value="TreeGrafter"/>
</dbReference>
<dbReference type="Gene3D" id="3.40.50.720">
    <property type="entry name" value="NAD(P)-binding Rossmann-like Domain"/>
    <property type="match status" value="1"/>
</dbReference>
<dbReference type="OrthoDB" id="9770544at2"/>
<dbReference type="InterPro" id="IPR013149">
    <property type="entry name" value="ADH-like_C"/>
</dbReference>
<dbReference type="Proteomes" id="UP000063229">
    <property type="component" value="Chromosome"/>
</dbReference>
<gene>
    <name evidence="8" type="ORF">AWM79_23460</name>
</gene>
<name>A0A0X1T805_PSEAA</name>
<keyword evidence="4" id="KW-0560">Oxidoreductase</keyword>